<name>A0AAD1QYK0_PELCU</name>
<organism evidence="2 3">
    <name type="scientific">Pelobates cultripes</name>
    <name type="common">Western spadefoot toad</name>
    <dbReference type="NCBI Taxonomy" id="61616"/>
    <lineage>
        <taxon>Eukaryota</taxon>
        <taxon>Metazoa</taxon>
        <taxon>Chordata</taxon>
        <taxon>Craniata</taxon>
        <taxon>Vertebrata</taxon>
        <taxon>Euteleostomi</taxon>
        <taxon>Amphibia</taxon>
        <taxon>Batrachia</taxon>
        <taxon>Anura</taxon>
        <taxon>Pelobatoidea</taxon>
        <taxon>Pelobatidae</taxon>
        <taxon>Pelobates</taxon>
    </lineage>
</organism>
<protein>
    <submittedName>
        <fullName evidence="2">Uncharacterized protein</fullName>
    </submittedName>
</protein>
<feature type="region of interest" description="Disordered" evidence="1">
    <location>
        <begin position="1"/>
        <end position="131"/>
    </location>
</feature>
<gene>
    <name evidence="2" type="ORF">PECUL_23A004357</name>
</gene>
<evidence type="ECO:0000256" key="1">
    <source>
        <dbReference type="SAM" id="MobiDB-lite"/>
    </source>
</evidence>
<feature type="compositionally biased region" description="Low complexity" evidence="1">
    <location>
        <begin position="45"/>
        <end position="63"/>
    </location>
</feature>
<sequence length="131" mass="14072">MAEIESDSIGVHFRFRSVSTSSISKDPNNSQPTPAPKLKGSHTSLLAHLGPAAGAPRPGTLPGFVSTAPPTNAHHARPEHAPSSPPRDTQTFRRYFRVHSPPKAGQRGRQTHSYPPSPRRICSGSMSVPHT</sequence>
<evidence type="ECO:0000313" key="3">
    <source>
        <dbReference type="Proteomes" id="UP001295444"/>
    </source>
</evidence>
<evidence type="ECO:0000313" key="2">
    <source>
        <dbReference type="EMBL" id="CAH2219484.1"/>
    </source>
</evidence>
<accession>A0AAD1QYK0</accession>
<dbReference type="AlphaFoldDB" id="A0AAD1QYK0"/>
<feature type="compositionally biased region" description="Polar residues" evidence="1">
    <location>
        <begin position="17"/>
        <end position="32"/>
    </location>
</feature>
<keyword evidence="3" id="KW-1185">Reference proteome</keyword>
<reference evidence="2" key="1">
    <citation type="submission" date="2022-03" db="EMBL/GenBank/DDBJ databases">
        <authorList>
            <person name="Alioto T."/>
            <person name="Alioto T."/>
            <person name="Gomez Garrido J."/>
        </authorList>
    </citation>
    <scope>NUCLEOTIDE SEQUENCE</scope>
</reference>
<proteinExistence type="predicted"/>
<dbReference type="Proteomes" id="UP001295444">
    <property type="component" value="Chromosome 01"/>
</dbReference>
<dbReference type="EMBL" id="OW240912">
    <property type="protein sequence ID" value="CAH2219484.1"/>
    <property type="molecule type" value="Genomic_DNA"/>
</dbReference>